<proteinExistence type="predicted"/>
<dbReference type="Proteomes" id="UP000503093">
    <property type="component" value="Segment"/>
</dbReference>
<dbReference type="GO" id="GO:0004527">
    <property type="term" value="F:exonuclease activity"/>
    <property type="evidence" value="ECO:0007669"/>
    <property type="project" value="UniProtKB-KW"/>
</dbReference>
<name>A0A6G6XJU5_9CAUD</name>
<keyword evidence="2" id="KW-1185">Reference proteome</keyword>
<dbReference type="EMBL" id="MN908687">
    <property type="protein sequence ID" value="QIG58368.1"/>
    <property type="molecule type" value="Genomic_DNA"/>
</dbReference>
<accession>A0A6G6XJU5</accession>
<reference evidence="1 2" key="1">
    <citation type="submission" date="2020-01" db="EMBL/GenBank/DDBJ databases">
        <authorList>
            <person name="Alvaro L.E."/>
            <person name="Baker K.N."/>
            <person name="Baxter I.S."/>
            <person name="Brown M.R."/>
            <person name="Driscoll K.D."/>
            <person name="Elrubaie J.M."/>
            <person name="Feith S.L."/>
            <person name="Indihar D.F."/>
            <person name="Knoch V.T."/>
            <person name="Koirtyohann K.M."/>
            <person name="Kratz M.A."/>
            <person name="Lear A.H."/>
            <person name="Lindblom K.E."/>
            <person name="Marcus E.R."/>
            <person name="Murphy M.E."/>
            <person name="Sensor R."/>
            <person name="Sherman S.J."/>
            <person name="Swift V.R."/>
            <person name="White K.E."/>
            <person name="Wills S.J."/>
            <person name="Gatt S.M."/>
            <person name="Lohbauer S.A."/>
            <person name="Power T.R."/>
            <person name="Rosales K.A."/>
            <person name="Sisson B.M."/>
            <person name="Isern S."/>
            <person name="Michael S.F."/>
            <person name="Sunnen C.N."/>
            <person name="Garlena R.A."/>
            <person name="Russell D.A."/>
            <person name="Pope W.H."/>
            <person name="Jacobs-Sera D."/>
            <person name="Hatfull G.F."/>
        </authorList>
    </citation>
    <scope>NUCLEOTIDE SEQUENCE [LARGE SCALE GENOMIC DNA]</scope>
</reference>
<keyword evidence="1" id="KW-0269">Exonuclease</keyword>
<evidence type="ECO:0000313" key="2">
    <source>
        <dbReference type="Proteomes" id="UP000503093"/>
    </source>
</evidence>
<dbReference type="KEGG" id="vg:64766698"/>
<dbReference type="RefSeq" id="YP_010059466.1">
    <property type="nucleotide sequence ID" value="NC_054725.1"/>
</dbReference>
<gene>
    <name evidence="1" type="primary">217</name>
    <name evidence="1" type="ORF">SEA_SKOG_216</name>
</gene>
<keyword evidence="1" id="KW-0540">Nuclease</keyword>
<protein>
    <submittedName>
        <fullName evidence="1">Exonuclease</fullName>
    </submittedName>
</protein>
<evidence type="ECO:0000313" key="1">
    <source>
        <dbReference type="EMBL" id="QIG58368.1"/>
    </source>
</evidence>
<dbReference type="InterPro" id="IPR011604">
    <property type="entry name" value="PDDEXK-like_dom_sf"/>
</dbReference>
<dbReference type="GeneID" id="64766698"/>
<dbReference type="Gene3D" id="3.90.320.10">
    <property type="match status" value="1"/>
</dbReference>
<sequence length="258" mass="29721">MSKAANNIFTSLVDKNLLIPFFRNAMLGNDWPDSYSIKVDSSPYYGAGDGYFHPSTHCVTTNFNQAGARFLFYLFHEAYQGLLVFEPRDIQDEMTLAMGSALHAVVQTQFIQAGLLQEKDTEVEYVLDEHHVRGRIDMIPEVPRYGRVVTELKTQNSRAYSFQKEVKLEWDAQLSMALEAEGEDEGVLLVLEAGHPYHMREYRVRRNDRLLHEIFDKFANVRESIQRDTPPSHCCAFGSPEMKKCPARYVCWLKDKVQ</sequence>
<organism evidence="1 2">
    <name type="scientific">Gordonia phage Skog</name>
    <dbReference type="NCBI Taxonomy" id="2704033"/>
    <lineage>
        <taxon>Viruses</taxon>
        <taxon>Duplodnaviria</taxon>
        <taxon>Heunggongvirae</taxon>
        <taxon>Uroviricota</taxon>
        <taxon>Caudoviricetes</taxon>
        <taxon>Skogvirus</taxon>
        <taxon>Skogvirus Skog</taxon>
    </lineage>
</organism>
<keyword evidence="1" id="KW-0378">Hydrolase</keyword>